<accession>A0AA38T7Z8</accession>
<organism evidence="2 3">
    <name type="scientific">Centaurea solstitialis</name>
    <name type="common">yellow star-thistle</name>
    <dbReference type="NCBI Taxonomy" id="347529"/>
    <lineage>
        <taxon>Eukaryota</taxon>
        <taxon>Viridiplantae</taxon>
        <taxon>Streptophyta</taxon>
        <taxon>Embryophyta</taxon>
        <taxon>Tracheophyta</taxon>
        <taxon>Spermatophyta</taxon>
        <taxon>Magnoliopsida</taxon>
        <taxon>eudicotyledons</taxon>
        <taxon>Gunneridae</taxon>
        <taxon>Pentapetalae</taxon>
        <taxon>asterids</taxon>
        <taxon>campanulids</taxon>
        <taxon>Asterales</taxon>
        <taxon>Asteraceae</taxon>
        <taxon>Carduoideae</taxon>
        <taxon>Cardueae</taxon>
        <taxon>Centaureinae</taxon>
        <taxon>Centaurea</taxon>
    </lineage>
</organism>
<feature type="region of interest" description="Disordered" evidence="1">
    <location>
        <begin position="56"/>
        <end position="92"/>
    </location>
</feature>
<evidence type="ECO:0000313" key="3">
    <source>
        <dbReference type="Proteomes" id="UP001172457"/>
    </source>
</evidence>
<evidence type="ECO:0000313" key="2">
    <source>
        <dbReference type="EMBL" id="KAJ9550196.1"/>
    </source>
</evidence>
<protein>
    <submittedName>
        <fullName evidence="2">Uncharacterized protein</fullName>
    </submittedName>
</protein>
<proteinExistence type="predicted"/>
<dbReference type="AlphaFoldDB" id="A0AA38T7Z8"/>
<sequence>MSNDEDDDAVDDDDDDVEDDMEDENANEDFDAYEGTRYDANQDNISKNYLQELFGSFPYNGGSSEFQDAENSDGEYQIYDQNSDQNYSDDDY</sequence>
<evidence type="ECO:0000256" key="1">
    <source>
        <dbReference type="SAM" id="MobiDB-lite"/>
    </source>
</evidence>
<feature type="compositionally biased region" description="Acidic residues" evidence="1">
    <location>
        <begin position="1"/>
        <end position="32"/>
    </location>
</feature>
<dbReference type="EMBL" id="JARYMX010000004">
    <property type="protein sequence ID" value="KAJ9550196.1"/>
    <property type="molecule type" value="Genomic_DNA"/>
</dbReference>
<dbReference type="Proteomes" id="UP001172457">
    <property type="component" value="Chromosome 4"/>
</dbReference>
<gene>
    <name evidence="2" type="ORF">OSB04_014241</name>
</gene>
<feature type="region of interest" description="Disordered" evidence="1">
    <location>
        <begin position="1"/>
        <end position="39"/>
    </location>
</feature>
<comment type="caution">
    <text evidence="2">The sequence shown here is derived from an EMBL/GenBank/DDBJ whole genome shotgun (WGS) entry which is preliminary data.</text>
</comment>
<reference evidence="2" key="1">
    <citation type="submission" date="2023-03" db="EMBL/GenBank/DDBJ databases">
        <title>Chromosome-scale reference genome and RAD-based genetic map of yellow starthistle (Centaurea solstitialis) reveal putative structural variation and QTLs associated with invader traits.</title>
        <authorList>
            <person name="Reatini B."/>
            <person name="Cang F.A."/>
            <person name="Jiang Q."/>
            <person name="Mckibben M.T.W."/>
            <person name="Barker M.S."/>
            <person name="Rieseberg L.H."/>
            <person name="Dlugosch K.M."/>
        </authorList>
    </citation>
    <scope>NUCLEOTIDE SEQUENCE</scope>
    <source>
        <strain evidence="2">CAN-66</strain>
        <tissue evidence="2">Leaf</tissue>
    </source>
</reference>
<keyword evidence="3" id="KW-1185">Reference proteome</keyword>
<name>A0AA38T7Z8_9ASTR</name>